<dbReference type="GO" id="GO:0005886">
    <property type="term" value="C:plasma membrane"/>
    <property type="evidence" value="ECO:0007669"/>
    <property type="project" value="TreeGrafter"/>
</dbReference>
<keyword evidence="2" id="KW-0449">Lipoprotein</keyword>
<dbReference type="InterPro" id="IPR005552">
    <property type="entry name" value="Scramblase"/>
</dbReference>
<comment type="cofactor">
    <cofactor evidence="2">
        <name>Ca(2+)</name>
        <dbReference type="ChEBI" id="CHEBI:29108"/>
    </cofactor>
</comment>
<dbReference type="Pfam" id="PF03803">
    <property type="entry name" value="Scramblase"/>
    <property type="match status" value="2"/>
</dbReference>
<accession>A0AA85B290</accession>
<dbReference type="Proteomes" id="UP000050791">
    <property type="component" value="Unassembled WGS sequence"/>
</dbReference>
<comment type="similarity">
    <text evidence="1 2">Belongs to the phospholipid scramblase family.</text>
</comment>
<dbReference type="PANTHER" id="PTHR23248:SF9">
    <property type="entry name" value="PHOSPHOLIPID SCRAMBLASE"/>
    <property type="match status" value="1"/>
</dbReference>
<sequence>MRWELSETICVPSFITATNTTILKARLVHIVLKNSSKLHDAVVYEALLDTSEPLLKFVEKSSFAQRFWCGSHRAFDMEVRNVNGKLVMHLQRPLKCSAVVCFCCPYEMKVEAPVGEPMGSIVQNYGRFGHTFYLKDWNDNINLDIKGPWFSYTCCFDLILRSIGRIICRRDQENDSFRVDFPLDLDYRMKLLLICAAIFLDFVYFGTK</sequence>
<evidence type="ECO:0000313" key="4">
    <source>
        <dbReference type="WBParaSite" id="SMTH1_2690.1"/>
    </source>
</evidence>
<dbReference type="WBParaSite" id="SMTH1_2690.1">
    <property type="protein sequence ID" value="SMTH1_2690.1"/>
    <property type="gene ID" value="SMTH1_2690"/>
</dbReference>
<reference evidence="4" key="1">
    <citation type="submission" date="2023-11" db="UniProtKB">
        <authorList>
            <consortium name="WormBaseParasite"/>
        </authorList>
    </citation>
    <scope>IDENTIFICATION</scope>
</reference>
<evidence type="ECO:0000256" key="2">
    <source>
        <dbReference type="RuleBase" id="RU363116"/>
    </source>
</evidence>
<dbReference type="GO" id="GO:0017128">
    <property type="term" value="F:phospholipid scramblase activity"/>
    <property type="evidence" value="ECO:0007669"/>
    <property type="project" value="InterPro"/>
</dbReference>
<comment type="function">
    <text evidence="2">May mediate accelerated ATP-independent bidirectional transbilayer migration of phospholipids upon binding calcium ions that results in a loss of phospholipid asymmetry in the plasma membrane.</text>
</comment>
<dbReference type="AlphaFoldDB" id="A0AA85B290"/>
<dbReference type="PANTHER" id="PTHR23248">
    <property type="entry name" value="PHOSPHOLIPID SCRAMBLASE-RELATED"/>
    <property type="match status" value="1"/>
</dbReference>
<evidence type="ECO:0000313" key="3">
    <source>
        <dbReference type="Proteomes" id="UP000050791"/>
    </source>
</evidence>
<organism evidence="3 4">
    <name type="scientific">Schistosoma mattheei</name>
    <dbReference type="NCBI Taxonomy" id="31246"/>
    <lineage>
        <taxon>Eukaryota</taxon>
        <taxon>Metazoa</taxon>
        <taxon>Spiralia</taxon>
        <taxon>Lophotrochozoa</taxon>
        <taxon>Platyhelminthes</taxon>
        <taxon>Trematoda</taxon>
        <taxon>Digenea</taxon>
        <taxon>Strigeidida</taxon>
        <taxon>Schistosomatoidea</taxon>
        <taxon>Schistosomatidae</taxon>
        <taxon>Schistosoma</taxon>
    </lineage>
</organism>
<keyword evidence="2" id="KW-0564">Palmitate</keyword>
<keyword evidence="2" id="KW-0106">Calcium</keyword>
<protein>
    <recommendedName>
        <fullName evidence="2">Phospholipid scramblase</fullName>
    </recommendedName>
</protein>
<evidence type="ECO:0000256" key="1">
    <source>
        <dbReference type="ARBA" id="ARBA00005350"/>
    </source>
</evidence>
<proteinExistence type="inferred from homology"/>
<name>A0AA85B290_9TREM</name>